<proteinExistence type="predicted"/>
<dbReference type="RefSeq" id="WP_130233045.1">
    <property type="nucleotide sequence ID" value="NZ_BMEF01000012.1"/>
</dbReference>
<name>A0A5C2H786_9BACT</name>
<reference evidence="1 2" key="1">
    <citation type="submission" date="2019-09" db="EMBL/GenBank/DDBJ databases">
        <title>Complete genome sequencing of four Arcobacter species reveals a diverse suite of mobile elements.</title>
        <authorList>
            <person name="Miller W.G."/>
            <person name="Yee E."/>
            <person name="Bono J.L."/>
        </authorList>
    </citation>
    <scope>NUCLEOTIDE SEQUENCE [LARGE SCALE GENOMIC DNA]</scope>
    <source>
        <strain evidence="1 2">LMG 26638</strain>
    </source>
</reference>
<dbReference type="OrthoDB" id="1818119at2"/>
<accession>A0A5C2H786</accession>
<dbReference type="PROSITE" id="PS51257">
    <property type="entry name" value="PROKAR_LIPOPROTEIN"/>
    <property type="match status" value="1"/>
</dbReference>
<evidence type="ECO:0000313" key="2">
    <source>
        <dbReference type="Proteomes" id="UP000322726"/>
    </source>
</evidence>
<evidence type="ECO:0000313" key="1">
    <source>
        <dbReference type="EMBL" id="QEP34088.1"/>
    </source>
</evidence>
<dbReference type="EMBL" id="CP035928">
    <property type="protein sequence ID" value="QEP34088.1"/>
    <property type="molecule type" value="Genomic_DNA"/>
</dbReference>
<sequence>MKKYLFMISLVFIITGCTSVGQFQIPTKSVKTQNVALKKGQNWQGAYKCAQGNTALNLQITNVNENNINALFFFNYANVKKGVFKLVGNYDEVSGKLVFEPREWIQRPSGYRTVSMDGFVKGDIYYGKITTAGCSNFQVKLVD</sequence>
<dbReference type="AlphaFoldDB" id="A0A5C2H786"/>
<dbReference type="Proteomes" id="UP000322726">
    <property type="component" value="Chromosome"/>
</dbReference>
<dbReference type="KEGG" id="apai:APAC_0959"/>
<gene>
    <name evidence="1" type="ORF">APAC_0959</name>
</gene>
<keyword evidence="2" id="KW-1185">Reference proteome</keyword>
<reference evidence="1 2" key="3">
    <citation type="submission" date="2019-09" db="EMBL/GenBank/DDBJ databases">
        <title>Taxonomic note: a critical rebuttal of the proposed division of the genus Arcobacter into six genera, emended descriptions of Arcobacter anaerophilus and the genus Arcobacter, and an assessment of genus-level boundaries for Epsilonproteobacteria using in silico genomic comparator tools.</title>
        <authorList>
            <person name="On S.L.W."/>
            <person name="Miller W.G."/>
            <person name="Biggs P."/>
            <person name="Cornelius A."/>
            <person name="Vandamme P."/>
        </authorList>
    </citation>
    <scope>NUCLEOTIDE SEQUENCE [LARGE SCALE GENOMIC DNA]</scope>
    <source>
        <strain evidence="1 2">LMG 26638</strain>
    </source>
</reference>
<organism evidence="1 2">
    <name type="scientific">Malaciobacter pacificus</name>
    <dbReference type="NCBI Taxonomy" id="1080223"/>
    <lineage>
        <taxon>Bacteria</taxon>
        <taxon>Pseudomonadati</taxon>
        <taxon>Campylobacterota</taxon>
        <taxon>Epsilonproteobacteria</taxon>
        <taxon>Campylobacterales</taxon>
        <taxon>Arcobacteraceae</taxon>
        <taxon>Malaciobacter</taxon>
    </lineage>
</organism>
<reference evidence="2" key="2">
    <citation type="submission" date="2019-09" db="EMBL/GenBank/DDBJ databases">
        <title>Complete genome sequencing of four Arcobacter species reveals a diverse suite of mobile elements.</title>
        <authorList>
            <person name="On S.L.W."/>
            <person name="Miller W.G."/>
            <person name="Biggs P."/>
            <person name="Cornelius A."/>
            <person name="Vandamme P."/>
        </authorList>
    </citation>
    <scope>NUCLEOTIDE SEQUENCE [LARGE SCALE GENOMIC DNA]</scope>
    <source>
        <strain evidence="2">LMG 26638</strain>
    </source>
</reference>
<protein>
    <submittedName>
        <fullName evidence="1">Uncharacterized protein</fullName>
    </submittedName>
</protein>